<organism evidence="2 3">
    <name type="scientific">Lacrimispora algidixylanolytica</name>
    <dbReference type="NCBI Taxonomy" id="94868"/>
    <lineage>
        <taxon>Bacteria</taxon>
        <taxon>Bacillati</taxon>
        <taxon>Bacillota</taxon>
        <taxon>Clostridia</taxon>
        <taxon>Lachnospirales</taxon>
        <taxon>Lachnospiraceae</taxon>
        <taxon>Lacrimispora</taxon>
    </lineage>
</organism>
<sequence>MPPAPSSPPQQNTRKRLPFSIAGIITFLILVMGSAPDLVKKAERFFDNQTNYETAAPFDDSGFRDLVEADVKAAGIACNGYDHFPMAGEEIHNSLGQYIEANNYGYLLKPQDVYSDNYEMGTESEFVSYYETTVGYYLEDEVTSKLSPQDEGYIYQYVEINYDTGTGEMHDYMSTLKNEEASLNYLEQFLKLTETAADVPAESSSIPVIMEQVRGGLSRGEEVIFTDGIFSLYVSKGEDSIQTTVNYNSLLTRENSET</sequence>
<comment type="caution">
    <text evidence="2">The sequence shown here is derived from an EMBL/GenBank/DDBJ whole genome shotgun (WGS) entry which is preliminary data.</text>
</comment>
<keyword evidence="1" id="KW-0812">Transmembrane</keyword>
<evidence type="ECO:0000313" key="2">
    <source>
        <dbReference type="EMBL" id="RKD31511.1"/>
    </source>
</evidence>
<dbReference type="Proteomes" id="UP000284277">
    <property type="component" value="Unassembled WGS sequence"/>
</dbReference>
<evidence type="ECO:0000313" key="3">
    <source>
        <dbReference type="Proteomes" id="UP000284277"/>
    </source>
</evidence>
<accession>A0A419T261</accession>
<gene>
    <name evidence="2" type="ORF">BET01_20385</name>
</gene>
<keyword evidence="1" id="KW-0472">Membrane</keyword>
<keyword evidence="1" id="KW-1133">Transmembrane helix</keyword>
<protein>
    <submittedName>
        <fullName evidence="2">Uncharacterized protein</fullName>
    </submittedName>
</protein>
<evidence type="ECO:0000256" key="1">
    <source>
        <dbReference type="SAM" id="Phobius"/>
    </source>
</evidence>
<keyword evidence="3" id="KW-1185">Reference proteome</keyword>
<reference evidence="2 3" key="1">
    <citation type="submission" date="2016-08" db="EMBL/GenBank/DDBJ databases">
        <title>A new outlook on sporulation: Clostridium algidixylanolyticum.</title>
        <authorList>
            <person name="Poppleton D.I."/>
            <person name="Gribaldo S."/>
        </authorList>
    </citation>
    <scope>NUCLEOTIDE SEQUENCE [LARGE SCALE GENOMIC DNA]</scope>
    <source>
        <strain evidence="2 3">SPL73</strain>
    </source>
</reference>
<dbReference type="EMBL" id="MCIA01000018">
    <property type="protein sequence ID" value="RKD31511.1"/>
    <property type="molecule type" value="Genomic_DNA"/>
</dbReference>
<proteinExistence type="predicted"/>
<dbReference type="AlphaFoldDB" id="A0A419T261"/>
<name>A0A419T261_9FIRM</name>
<feature type="transmembrane region" description="Helical" evidence="1">
    <location>
        <begin position="20"/>
        <end position="39"/>
    </location>
</feature>